<name>A0ABN9VA66_9DINO</name>
<sequence length="89" mass="9621">SSAPVSSGALTFDFHGMLTRLLPTVFPRIVAHAAKTPALRLTYSRVYRDSATIFLGRKKLSLNLVPPTQPEMIAIQPLGSTDSDLLGRA</sequence>
<gene>
    <name evidence="1" type="ORF">PCOR1329_LOCUS56072</name>
</gene>
<proteinExistence type="predicted"/>
<evidence type="ECO:0000313" key="1">
    <source>
        <dbReference type="EMBL" id="CAK0869827.1"/>
    </source>
</evidence>
<accession>A0ABN9VA66</accession>
<keyword evidence="2" id="KW-1185">Reference proteome</keyword>
<protein>
    <submittedName>
        <fullName evidence="1">Uncharacterized protein</fullName>
    </submittedName>
</protein>
<dbReference type="EMBL" id="CAUYUJ010016891">
    <property type="protein sequence ID" value="CAK0869827.1"/>
    <property type="molecule type" value="Genomic_DNA"/>
</dbReference>
<feature type="non-terminal residue" evidence="1">
    <location>
        <position position="1"/>
    </location>
</feature>
<organism evidence="1 2">
    <name type="scientific">Prorocentrum cordatum</name>
    <dbReference type="NCBI Taxonomy" id="2364126"/>
    <lineage>
        <taxon>Eukaryota</taxon>
        <taxon>Sar</taxon>
        <taxon>Alveolata</taxon>
        <taxon>Dinophyceae</taxon>
        <taxon>Prorocentrales</taxon>
        <taxon>Prorocentraceae</taxon>
        <taxon>Prorocentrum</taxon>
    </lineage>
</organism>
<reference evidence="1" key="1">
    <citation type="submission" date="2023-10" db="EMBL/GenBank/DDBJ databases">
        <authorList>
            <person name="Chen Y."/>
            <person name="Shah S."/>
            <person name="Dougan E. K."/>
            <person name="Thang M."/>
            <person name="Chan C."/>
        </authorList>
    </citation>
    <scope>NUCLEOTIDE SEQUENCE [LARGE SCALE GENOMIC DNA]</scope>
</reference>
<comment type="caution">
    <text evidence="1">The sequence shown here is derived from an EMBL/GenBank/DDBJ whole genome shotgun (WGS) entry which is preliminary data.</text>
</comment>
<evidence type="ECO:0000313" key="2">
    <source>
        <dbReference type="Proteomes" id="UP001189429"/>
    </source>
</evidence>
<feature type="non-terminal residue" evidence="1">
    <location>
        <position position="89"/>
    </location>
</feature>
<dbReference type="Proteomes" id="UP001189429">
    <property type="component" value="Unassembled WGS sequence"/>
</dbReference>